<feature type="active site" evidence="6">
    <location>
        <position position="342"/>
    </location>
</feature>
<dbReference type="RefSeq" id="WP_111595999.1">
    <property type="nucleotide sequence ID" value="NZ_QLLL01000001.1"/>
</dbReference>
<dbReference type="InterPro" id="IPR050723">
    <property type="entry name" value="CFA/CMAS"/>
</dbReference>
<dbReference type="PANTHER" id="PTHR43667:SF1">
    <property type="entry name" value="CYCLOPROPANE-FATTY-ACYL-PHOSPHOLIPID SYNTHASE"/>
    <property type="match status" value="1"/>
</dbReference>
<dbReference type="NCBIfam" id="NF008686">
    <property type="entry name" value="PRK11705.1"/>
    <property type="match status" value="1"/>
</dbReference>
<evidence type="ECO:0000256" key="3">
    <source>
        <dbReference type="ARBA" id="ARBA00022679"/>
    </source>
</evidence>
<comment type="similarity">
    <text evidence="1">Belongs to the CFA/CMAS family.</text>
</comment>
<keyword evidence="8" id="KW-1185">Reference proteome</keyword>
<comment type="caution">
    <text evidence="7">The sequence shown here is derived from an EMBL/GenBank/DDBJ whole genome shotgun (WGS) entry which is preliminary data.</text>
</comment>
<dbReference type="InterPro" id="IPR029063">
    <property type="entry name" value="SAM-dependent_MTases_sf"/>
</dbReference>
<dbReference type="GO" id="GO:0008168">
    <property type="term" value="F:methyltransferase activity"/>
    <property type="evidence" value="ECO:0007669"/>
    <property type="project" value="UniProtKB-KW"/>
</dbReference>
<reference evidence="7 8" key="1">
    <citation type="submission" date="2018-06" db="EMBL/GenBank/DDBJ databases">
        <title>Genomic Encyclopedia of Archaeal and Bacterial Type Strains, Phase II (KMG-II): from individual species to whole genera.</title>
        <authorList>
            <person name="Goeker M."/>
        </authorList>
    </citation>
    <scope>NUCLEOTIDE SEQUENCE [LARGE SCALE GENOMIC DNA]</scope>
    <source>
        <strain evidence="7 8">DSM 23857</strain>
    </source>
</reference>
<dbReference type="GO" id="GO:0032259">
    <property type="term" value="P:methylation"/>
    <property type="evidence" value="ECO:0007669"/>
    <property type="project" value="UniProtKB-KW"/>
</dbReference>
<gene>
    <name evidence="7" type="ORF">LX64_00486</name>
</gene>
<dbReference type="OrthoDB" id="9782855at2"/>
<dbReference type="InterPro" id="IPR003333">
    <property type="entry name" value="CMAS"/>
</dbReference>
<dbReference type="EMBL" id="QLLL01000001">
    <property type="protein sequence ID" value="RAJ10879.1"/>
    <property type="molecule type" value="Genomic_DNA"/>
</dbReference>
<dbReference type="GO" id="GO:0008610">
    <property type="term" value="P:lipid biosynthetic process"/>
    <property type="evidence" value="ECO:0007669"/>
    <property type="project" value="InterPro"/>
</dbReference>
<accession>A0A327R1Z8</accession>
<keyword evidence="5" id="KW-0443">Lipid metabolism</keyword>
<keyword evidence="2" id="KW-0489">Methyltransferase</keyword>
<evidence type="ECO:0000313" key="8">
    <source>
        <dbReference type="Proteomes" id="UP000249547"/>
    </source>
</evidence>
<sequence>MKEAKKILTRLLEAANIHVNGSNPWDIQVHDERFYRQVLSHGTLALGESYMAKWWDCAQLDELFTKVLIAHLDTFIKADLKLKLEIFWARVSNLQRPSKAYEVGEQHYDIGNDLFEVMLDKRLTYTCAFWQHAHTLDEAQAYKLDLSCRKLHLQPGMHVLDIGCGWGSFAKFAAENYGVKVTGITISKEQAAFAQDACKGLPVDIQLMDYRLLTGQYDAIASLGMFEHVGYKNYRQYMQVAHQCLKDDGLFLLHTIGGNHPAMFTDAWLNKYIFPNAMIPTMPLIDEAMEGLFIMEHWQNFGTDYDKTLMAWYGNVVTHWPALSAKYSETFFRMWSYYLLSCAGSFRARNSQLWQLVLSKNGIRGGYAVQPQKHVQVV</sequence>
<evidence type="ECO:0000256" key="4">
    <source>
        <dbReference type="ARBA" id="ARBA00022691"/>
    </source>
</evidence>
<dbReference type="Proteomes" id="UP000249547">
    <property type="component" value="Unassembled WGS sequence"/>
</dbReference>
<proteinExistence type="inferred from homology"/>
<dbReference type="Gene3D" id="3.40.50.150">
    <property type="entry name" value="Vaccinia Virus protein VP39"/>
    <property type="match status" value="1"/>
</dbReference>
<keyword evidence="4" id="KW-0949">S-adenosyl-L-methionine</keyword>
<protein>
    <submittedName>
        <fullName evidence="7">Cyclopropane-fatty-acyl-phospholipid synthase</fullName>
    </submittedName>
</protein>
<evidence type="ECO:0000256" key="6">
    <source>
        <dbReference type="PIRSR" id="PIRSR003085-1"/>
    </source>
</evidence>
<organism evidence="7 8">
    <name type="scientific">Chitinophaga skermanii</name>
    <dbReference type="NCBI Taxonomy" id="331697"/>
    <lineage>
        <taxon>Bacteria</taxon>
        <taxon>Pseudomonadati</taxon>
        <taxon>Bacteroidota</taxon>
        <taxon>Chitinophagia</taxon>
        <taxon>Chitinophagales</taxon>
        <taxon>Chitinophagaceae</taxon>
        <taxon>Chitinophaga</taxon>
    </lineage>
</organism>
<evidence type="ECO:0000256" key="5">
    <source>
        <dbReference type="ARBA" id="ARBA00023098"/>
    </source>
</evidence>
<evidence type="ECO:0000256" key="2">
    <source>
        <dbReference type="ARBA" id="ARBA00022603"/>
    </source>
</evidence>
<dbReference type="AlphaFoldDB" id="A0A327R1Z8"/>
<dbReference type="CDD" id="cd02440">
    <property type="entry name" value="AdoMet_MTases"/>
    <property type="match status" value="1"/>
</dbReference>
<evidence type="ECO:0000313" key="7">
    <source>
        <dbReference type="EMBL" id="RAJ10879.1"/>
    </source>
</evidence>
<dbReference type="PANTHER" id="PTHR43667">
    <property type="entry name" value="CYCLOPROPANE-FATTY-ACYL-PHOSPHOLIPID SYNTHASE"/>
    <property type="match status" value="1"/>
</dbReference>
<dbReference type="Pfam" id="PF02353">
    <property type="entry name" value="CMAS"/>
    <property type="match status" value="1"/>
</dbReference>
<evidence type="ECO:0000256" key="1">
    <source>
        <dbReference type="ARBA" id="ARBA00010815"/>
    </source>
</evidence>
<dbReference type="SUPFAM" id="SSF53335">
    <property type="entry name" value="S-adenosyl-L-methionine-dependent methyltransferases"/>
    <property type="match status" value="1"/>
</dbReference>
<name>A0A327R1Z8_9BACT</name>
<keyword evidence="3" id="KW-0808">Transferase</keyword>
<dbReference type="PIRSF" id="PIRSF003085">
    <property type="entry name" value="CMAS"/>
    <property type="match status" value="1"/>
</dbReference>